<keyword evidence="3" id="KW-1185">Reference proteome</keyword>
<dbReference type="AlphaFoldDB" id="A0AAD5RIA0"/>
<keyword evidence="1" id="KW-0812">Transmembrane</keyword>
<reference evidence="2" key="1">
    <citation type="submission" date="2021-06" db="EMBL/GenBank/DDBJ databases">
        <title>Parelaphostrongylus tenuis whole genome reference sequence.</title>
        <authorList>
            <person name="Garwood T.J."/>
            <person name="Larsen P.A."/>
            <person name="Fountain-Jones N.M."/>
            <person name="Garbe J.R."/>
            <person name="Macchietto M.G."/>
            <person name="Kania S.A."/>
            <person name="Gerhold R.W."/>
            <person name="Richards J.E."/>
            <person name="Wolf T.M."/>
        </authorList>
    </citation>
    <scope>NUCLEOTIDE SEQUENCE</scope>
    <source>
        <strain evidence="2">MNPRO001-30</strain>
        <tissue evidence="2">Meninges</tissue>
    </source>
</reference>
<accession>A0AAD5RIA0</accession>
<proteinExistence type="predicted"/>
<evidence type="ECO:0000313" key="3">
    <source>
        <dbReference type="Proteomes" id="UP001196413"/>
    </source>
</evidence>
<evidence type="ECO:0000313" key="2">
    <source>
        <dbReference type="EMBL" id="KAJ1374849.1"/>
    </source>
</evidence>
<name>A0AAD5RIA0_PARTN</name>
<comment type="caution">
    <text evidence="2">The sequence shown here is derived from an EMBL/GenBank/DDBJ whole genome shotgun (WGS) entry which is preliminary data.</text>
</comment>
<evidence type="ECO:0000256" key="1">
    <source>
        <dbReference type="SAM" id="Phobius"/>
    </source>
</evidence>
<organism evidence="2 3">
    <name type="scientific">Parelaphostrongylus tenuis</name>
    <name type="common">Meningeal worm</name>
    <dbReference type="NCBI Taxonomy" id="148309"/>
    <lineage>
        <taxon>Eukaryota</taxon>
        <taxon>Metazoa</taxon>
        <taxon>Ecdysozoa</taxon>
        <taxon>Nematoda</taxon>
        <taxon>Chromadorea</taxon>
        <taxon>Rhabditida</taxon>
        <taxon>Rhabditina</taxon>
        <taxon>Rhabditomorpha</taxon>
        <taxon>Strongyloidea</taxon>
        <taxon>Metastrongylidae</taxon>
        <taxon>Parelaphostrongylus</taxon>
    </lineage>
</organism>
<protein>
    <submittedName>
        <fullName evidence="2">Uncharacterized protein</fullName>
    </submittedName>
</protein>
<sequence length="96" mass="11450">MHWFRYLTSLAAVCDVAVIVVLASELNNRRYSRETQLHRVAADRNIVGYIPNHRHPELRAAIQSADDDKTEFVRREWTETVYKKIRTYSERKIQIY</sequence>
<dbReference type="EMBL" id="JAHQIW010007491">
    <property type="protein sequence ID" value="KAJ1374849.1"/>
    <property type="molecule type" value="Genomic_DNA"/>
</dbReference>
<dbReference type="Proteomes" id="UP001196413">
    <property type="component" value="Unassembled WGS sequence"/>
</dbReference>
<gene>
    <name evidence="2" type="ORF">KIN20_037951</name>
</gene>
<keyword evidence="1" id="KW-1133">Transmembrane helix</keyword>
<feature type="transmembrane region" description="Helical" evidence="1">
    <location>
        <begin position="6"/>
        <end position="23"/>
    </location>
</feature>
<keyword evidence="1" id="KW-0472">Membrane</keyword>